<feature type="transmembrane region" description="Helical" evidence="2">
    <location>
        <begin position="37"/>
        <end position="57"/>
    </location>
</feature>
<evidence type="ECO:0000313" key="4">
    <source>
        <dbReference type="Proteomes" id="UP000295411"/>
    </source>
</evidence>
<dbReference type="EMBL" id="SMTK01000004">
    <property type="protein sequence ID" value="TDK24712.1"/>
    <property type="molecule type" value="Genomic_DNA"/>
</dbReference>
<proteinExistence type="predicted"/>
<name>A0A4R5TUJ3_9MICC</name>
<gene>
    <name evidence="3" type="ORF">E2F48_12910</name>
</gene>
<comment type="caution">
    <text evidence="3">The sequence shown here is derived from an EMBL/GenBank/DDBJ whole genome shotgun (WGS) entry which is preliminary data.</text>
</comment>
<feature type="region of interest" description="Disordered" evidence="1">
    <location>
        <begin position="191"/>
        <end position="223"/>
    </location>
</feature>
<dbReference type="OrthoDB" id="4948621at2"/>
<evidence type="ECO:0000256" key="2">
    <source>
        <dbReference type="SAM" id="Phobius"/>
    </source>
</evidence>
<accession>A0A4R5TUJ3</accession>
<keyword evidence="2" id="KW-0812">Transmembrane</keyword>
<sequence length="223" mass="22784">MPDATALIVATAAIAALAGCAAWRIDAALKRRADADTLFWLAFAALLALLAGCLAAVPAGAGGAAAAAALITTTAGTAWLGLREQRRAGTRRTAAASGRLRSLETRHDAVLRRWAAYELDPALALNYPAMSDTRGPESRRVLAAMREALYRRRTLESEPAAASGQGAGTEPLVTDYAASILALERALGAAEAAAGVEPSRGPARLGEPPRGRVGPPGTPSPGA</sequence>
<feature type="transmembrane region" description="Helical" evidence="2">
    <location>
        <begin position="63"/>
        <end position="82"/>
    </location>
</feature>
<keyword evidence="2" id="KW-1133">Transmembrane helix</keyword>
<keyword evidence="2" id="KW-0472">Membrane</keyword>
<feature type="compositionally biased region" description="Low complexity" evidence="1">
    <location>
        <begin position="204"/>
        <end position="215"/>
    </location>
</feature>
<dbReference type="Proteomes" id="UP000295411">
    <property type="component" value="Unassembled WGS sequence"/>
</dbReference>
<dbReference type="RefSeq" id="WP_133404378.1">
    <property type="nucleotide sequence ID" value="NZ_SMTK01000004.1"/>
</dbReference>
<reference evidence="3 4" key="1">
    <citation type="submission" date="2019-03" db="EMBL/GenBank/DDBJ databases">
        <title>Arthrobacter sp. nov., an bacterium isolated from biocrust in Mu Us Desert.</title>
        <authorList>
            <person name="Lixiong L."/>
        </authorList>
    </citation>
    <scope>NUCLEOTIDE SEQUENCE [LARGE SCALE GENOMIC DNA]</scope>
    <source>
        <strain evidence="3 4">SLN-3</strain>
    </source>
</reference>
<dbReference type="AlphaFoldDB" id="A0A4R5TUJ3"/>
<evidence type="ECO:0000313" key="3">
    <source>
        <dbReference type="EMBL" id="TDK24712.1"/>
    </source>
</evidence>
<organism evidence="3 4">
    <name type="scientific">Arthrobacter crusticola</name>
    <dbReference type="NCBI Taxonomy" id="2547960"/>
    <lineage>
        <taxon>Bacteria</taxon>
        <taxon>Bacillati</taxon>
        <taxon>Actinomycetota</taxon>
        <taxon>Actinomycetes</taxon>
        <taxon>Micrococcales</taxon>
        <taxon>Micrococcaceae</taxon>
        <taxon>Arthrobacter</taxon>
    </lineage>
</organism>
<protein>
    <submittedName>
        <fullName evidence="3">Uncharacterized protein</fullName>
    </submittedName>
</protein>
<feature type="transmembrane region" description="Helical" evidence="2">
    <location>
        <begin position="6"/>
        <end position="25"/>
    </location>
</feature>
<keyword evidence="4" id="KW-1185">Reference proteome</keyword>
<evidence type="ECO:0000256" key="1">
    <source>
        <dbReference type="SAM" id="MobiDB-lite"/>
    </source>
</evidence>